<name>A0ABY1CUJ2_MYXFU</name>
<sequence>MSLPVVPVPEECTLPSSKAVLGCVLAATVLLEPALAEARFGKRSSSSSPAPSRPRREAPRREHPASPGGQARDDAPSAHPATAIDTKPPRAHDDDAPWRRRRRARAPVTGALVGVGAAATGTSTLRSSASTTRRRDEPVPLLVRMGAQAEWLKDGSGMGVFMAMEGRRLGVDTRLTGLSLKAEDGSDTQDRITLLSARLTAALWASARGRMRVEAGLSSAHAPSIIFVGPSFGASVEACIGASPLDVEARLNATPFPHRQVDIQAGLAAHLGGFNVRGGWRALYLNDAGHVDGVEHEEGFGGPYFGLGLTF</sequence>
<accession>A0ABY1CUJ2</accession>
<keyword evidence="3" id="KW-1185">Reference proteome</keyword>
<evidence type="ECO:0000313" key="2">
    <source>
        <dbReference type="EMBL" id="SEU37712.1"/>
    </source>
</evidence>
<comment type="caution">
    <text evidence="2">The sequence shown here is derived from an EMBL/GenBank/DDBJ whole genome shotgun (WGS) entry which is preliminary data.</text>
</comment>
<organism evidence="2 3">
    <name type="scientific">Myxococcus fulvus</name>
    <dbReference type="NCBI Taxonomy" id="33"/>
    <lineage>
        <taxon>Bacteria</taxon>
        <taxon>Pseudomonadati</taxon>
        <taxon>Myxococcota</taxon>
        <taxon>Myxococcia</taxon>
        <taxon>Myxococcales</taxon>
        <taxon>Cystobacterineae</taxon>
        <taxon>Myxococcaceae</taxon>
        <taxon>Myxococcus</taxon>
    </lineage>
</organism>
<evidence type="ECO:0000256" key="1">
    <source>
        <dbReference type="SAM" id="MobiDB-lite"/>
    </source>
</evidence>
<reference evidence="2 3" key="1">
    <citation type="submission" date="2016-10" db="EMBL/GenBank/DDBJ databases">
        <authorList>
            <person name="Varghese N."/>
            <person name="Submissions S."/>
        </authorList>
    </citation>
    <scope>NUCLEOTIDE SEQUENCE [LARGE SCALE GENOMIC DNA]</scope>
    <source>
        <strain evidence="2 3">DSM 16525</strain>
    </source>
</reference>
<evidence type="ECO:0000313" key="3">
    <source>
        <dbReference type="Proteomes" id="UP000183760"/>
    </source>
</evidence>
<proteinExistence type="predicted"/>
<protein>
    <recommendedName>
        <fullName evidence="4">Outer membrane protein beta-barrel domain-containing protein</fullName>
    </recommendedName>
</protein>
<dbReference type="Proteomes" id="UP000183760">
    <property type="component" value="Unassembled WGS sequence"/>
</dbReference>
<gene>
    <name evidence="2" type="ORF">SAMN05443572_112201</name>
</gene>
<feature type="compositionally biased region" description="Basic and acidic residues" evidence="1">
    <location>
        <begin position="87"/>
        <end position="98"/>
    </location>
</feature>
<dbReference type="EMBL" id="FOIB01000012">
    <property type="protein sequence ID" value="SEU37712.1"/>
    <property type="molecule type" value="Genomic_DNA"/>
</dbReference>
<feature type="compositionally biased region" description="Basic and acidic residues" evidence="1">
    <location>
        <begin position="54"/>
        <end position="64"/>
    </location>
</feature>
<evidence type="ECO:0008006" key="4">
    <source>
        <dbReference type="Google" id="ProtNLM"/>
    </source>
</evidence>
<feature type="region of interest" description="Disordered" evidence="1">
    <location>
        <begin position="37"/>
        <end position="109"/>
    </location>
</feature>